<dbReference type="Proteomes" id="UP001164439">
    <property type="component" value="Chromosome"/>
</dbReference>
<organism evidence="1 2">
    <name type="scientific">Streptomyces cinnabarinus</name>
    <dbReference type="NCBI Taxonomy" id="67287"/>
    <lineage>
        <taxon>Bacteria</taxon>
        <taxon>Bacillati</taxon>
        <taxon>Actinomycetota</taxon>
        <taxon>Actinomycetes</taxon>
        <taxon>Kitasatosporales</taxon>
        <taxon>Streptomycetaceae</taxon>
        <taxon>Streptomyces</taxon>
    </lineage>
</organism>
<accession>A0ABY7KJG4</accession>
<protein>
    <submittedName>
        <fullName evidence="1">Uncharacterized protein</fullName>
    </submittedName>
</protein>
<keyword evidence="2" id="KW-1185">Reference proteome</keyword>
<evidence type="ECO:0000313" key="2">
    <source>
        <dbReference type="Proteomes" id="UP001164439"/>
    </source>
</evidence>
<proteinExistence type="predicted"/>
<reference evidence="1" key="1">
    <citation type="submission" date="2022-12" db="EMBL/GenBank/DDBJ databases">
        <authorList>
            <person name="Ruckert C."/>
            <person name="Busche T."/>
            <person name="Kalinowski J."/>
            <person name="Wittmann C."/>
        </authorList>
    </citation>
    <scope>NUCLEOTIDE SEQUENCE</scope>
    <source>
        <strain evidence="1">DSM 40467</strain>
    </source>
</reference>
<dbReference type="RefSeq" id="WP_269660674.1">
    <property type="nucleotide sequence ID" value="NZ_CP114413.1"/>
</dbReference>
<name>A0ABY7KJG4_9ACTN</name>
<sequence length="98" mass="10946">MRMMLKATLDTEKGNEAIRSGRMPEILKDALERLRPEAAYFGPEDGCRTCWLILDLQDSSQLPPTAEPFFTELNAKIVFTPIMNADDLQKGLSQLSGS</sequence>
<gene>
    <name evidence="1" type="ORF">STRCI_004408</name>
</gene>
<evidence type="ECO:0000313" key="1">
    <source>
        <dbReference type="EMBL" id="WAZ23091.1"/>
    </source>
</evidence>
<dbReference type="EMBL" id="CP114413">
    <property type="protein sequence ID" value="WAZ23091.1"/>
    <property type="molecule type" value="Genomic_DNA"/>
</dbReference>